<evidence type="ECO:0008006" key="5">
    <source>
        <dbReference type="Google" id="ProtNLM"/>
    </source>
</evidence>
<dbReference type="EnsemblMetazoa" id="XM_014405354.2">
    <property type="protein sequence ID" value="XP_014260840.1"/>
    <property type="gene ID" value="LOC106673276"/>
</dbReference>
<dbReference type="GO" id="GO:0005634">
    <property type="term" value="C:nucleus"/>
    <property type="evidence" value="ECO:0007669"/>
    <property type="project" value="TreeGrafter"/>
</dbReference>
<dbReference type="SUPFAM" id="SSF88723">
    <property type="entry name" value="PIN domain-like"/>
    <property type="match status" value="1"/>
</dbReference>
<dbReference type="GeneID" id="106673276"/>
<organism evidence="3 4">
    <name type="scientific">Cimex lectularius</name>
    <name type="common">Bed bug</name>
    <name type="synonym">Acanthia lectularia</name>
    <dbReference type="NCBI Taxonomy" id="79782"/>
    <lineage>
        <taxon>Eukaryota</taxon>
        <taxon>Metazoa</taxon>
        <taxon>Ecdysozoa</taxon>
        <taxon>Arthropoda</taxon>
        <taxon>Hexapoda</taxon>
        <taxon>Insecta</taxon>
        <taxon>Pterygota</taxon>
        <taxon>Neoptera</taxon>
        <taxon>Paraneoptera</taxon>
        <taxon>Hemiptera</taxon>
        <taxon>Heteroptera</taxon>
        <taxon>Panheteroptera</taxon>
        <taxon>Cimicomorpha</taxon>
        <taxon>Cimicidae</taxon>
        <taxon>Cimex</taxon>
    </lineage>
</organism>
<dbReference type="PANTHER" id="PTHR15976:SF16">
    <property type="entry name" value="ASTEROID DOMAIN-CONTAINING PROTEIN"/>
    <property type="match status" value="1"/>
</dbReference>
<dbReference type="FunFam" id="3.40.50.1010:FF:000009">
    <property type="entry name" value="Constitutive coactivator of PPAR-gamma-like protein 1"/>
    <property type="match status" value="1"/>
</dbReference>
<evidence type="ECO:0000256" key="2">
    <source>
        <dbReference type="SAM" id="MobiDB-lite"/>
    </source>
</evidence>
<dbReference type="OMA" id="RYLPMNN"/>
<evidence type="ECO:0000313" key="4">
    <source>
        <dbReference type="Proteomes" id="UP000494040"/>
    </source>
</evidence>
<proteinExistence type="inferred from homology"/>
<dbReference type="PANTHER" id="PTHR15976">
    <property type="entry name" value="CONSTITUTIVE COACTIVATOR OF PEROXISOME PROLIFERATOR-ACTIVATED RECEPTOR GAMMA"/>
    <property type="match status" value="1"/>
</dbReference>
<feature type="region of interest" description="Disordered" evidence="2">
    <location>
        <begin position="434"/>
        <end position="454"/>
    </location>
</feature>
<evidence type="ECO:0000256" key="1">
    <source>
        <dbReference type="ARBA" id="ARBA00009495"/>
    </source>
</evidence>
<dbReference type="Gene3D" id="3.40.50.1010">
    <property type="entry name" value="5'-nuclease"/>
    <property type="match status" value="1"/>
</dbReference>
<dbReference type="OrthoDB" id="10061469at2759"/>
<keyword evidence="4" id="KW-1185">Reference proteome</keyword>
<reference evidence="3" key="1">
    <citation type="submission" date="2022-01" db="UniProtKB">
        <authorList>
            <consortium name="EnsemblMetazoa"/>
        </authorList>
    </citation>
    <scope>IDENTIFICATION</scope>
</reference>
<accession>A0A8I6SAA3</accession>
<comment type="similarity">
    <text evidence="1">Belongs to the constitutive coactivator of PPAR-gamma family.</text>
</comment>
<protein>
    <recommendedName>
        <fullName evidence="5">Constitutive coactivator of PPAR-gamma-like protein 1 homolog</fullName>
    </recommendedName>
</protein>
<sequence length="1005" mass="111181">MGIQDLQVFLEGSHIEGSCVGVDLVRIARSQAAKWLVKNPQKKGQNIKFSIVVDAECCLDRLYGGYFSDWVCGGQWNRVTTFLGQLVSSLNLAKIDLAVFFNGCTEPQRTEEWIQKQFRNRQRINHVLRHLSMKGTPPPKIWWIPPSCLRPTLRMVLRNLNVPVVVTMEDHKQEVIAYCRENMCHAILADDAEYVAFNPPRYFSARHLKLTYKGTLESKEYIIAEVMKGLELTQEQLCVLAALLGNFLLPESELSDLYKKLNVEPKPGKDGTVADAPSEKVRAIAPEKVRAVAGFVRSLSSTDINDLATEIFGVVGGERAEKFKQAVQYYLDGTKNGTFKFQISANGKKTEKKGLAKLNEKTENSEPGMDTSRLASESTGNELDGLITLTEAVACLSVGPEIVVNVSKTTEPHEPTAQINGEKAVNGNHNLLTMSSSGSSSGATSPYRTAENGAKPKKTVRLVVEEEKIELHPVAAEIMRTVTERHTKGLMSPFIYQILTEGEVKLPVVMEDENHKDIPSVQLFYRPLRMMVYAILFNLHHLQYIHKNNKAQGTDSKPPEVKVKEWIWSRSNPYEKPEIVKAEPLGWGVPTVQRLWFGTTVDDKRRRLRAYLTCMRSDTQLMLDPTYVPQQLLILATVLRYIMSNPEMRMLKKQELDAIISMAMDPHLNNSEFNQELQVNCVSTRGIQIGALIMTGIEYALLVNDTCGAPIPWVMTCPWLYFDGKLLHAMLARSETANNLPELCNYRTIQVGKVERMREAILDGLYIQWAQPMYIPALAADSSRVHSVMPAGLASKGSTFTRGAGALSSVRGRGMTTGGRLEIAGVVVGNWGPNCRFHHQNLMVPQTQVTSIGNVGYNGGSAIRGGKNPTYTTRGGSALAQCGKGRVPGKVIVNGKKKNAIVSKKDGRKTRGRGMMTIVSPINGKVVNASVFIDQDYTEFEEKKRILINNEPKKQTTNANESVIRTNGDNAQSNQFASAPVASGGSCGAKGSGKDVLTPAQLNDN</sequence>
<feature type="region of interest" description="Disordered" evidence="2">
    <location>
        <begin position="970"/>
        <end position="1005"/>
    </location>
</feature>
<evidence type="ECO:0000313" key="3">
    <source>
        <dbReference type="EnsemblMetazoa" id="XP_014260840.1"/>
    </source>
</evidence>
<name>A0A8I6SAA3_CIMLE</name>
<dbReference type="Proteomes" id="UP000494040">
    <property type="component" value="Unassembled WGS sequence"/>
</dbReference>
<dbReference type="RefSeq" id="XP_014260840.1">
    <property type="nucleotide sequence ID" value="XM_014405354.2"/>
</dbReference>
<dbReference type="AlphaFoldDB" id="A0A8I6SAA3"/>
<dbReference type="InterPro" id="IPR026784">
    <property type="entry name" value="Coact_PPARg"/>
</dbReference>
<dbReference type="KEGG" id="clec:106673276"/>
<dbReference type="InterPro" id="IPR029060">
    <property type="entry name" value="PIN-like_dom_sf"/>
</dbReference>